<dbReference type="PANTHER" id="PTHR36578:SF1">
    <property type="entry name" value="APPLE DOMAIN-CONTAINING PROTEIN"/>
    <property type="match status" value="1"/>
</dbReference>
<feature type="signal peptide" evidence="2">
    <location>
        <begin position="1"/>
        <end position="17"/>
    </location>
</feature>
<dbReference type="OrthoDB" id="271448at2759"/>
<organism evidence="3 4">
    <name type="scientific">Hortaea werneckii</name>
    <name type="common">Black yeast</name>
    <name type="synonym">Cladosporium werneckii</name>
    <dbReference type="NCBI Taxonomy" id="91943"/>
    <lineage>
        <taxon>Eukaryota</taxon>
        <taxon>Fungi</taxon>
        <taxon>Dikarya</taxon>
        <taxon>Ascomycota</taxon>
        <taxon>Pezizomycotina</taxon>
        <taxon>Dothideomycetes</taxon>
        <taxon>Dothideomycetidae</taxon>
        <taxon>Mycosphaerellales</taxon>
        <taxon>Teratosphaeriaceae</taxon>
        <taxon>Hortaea</taxon>
    </lineage>
</organism>
<proteinExistence type="predicted"/>
<evidence type="ECO:0000256" key="1">
    <source>
        <dbReference type="SAM" id="MobiDB-lite"/>
    </source>
</evidence>
<protein>
    <submittedName>
        <fullName evidence="3">Uncharacterized protein</fullName>
    </submittedName>
</protein>
<keyword evidence="2" id="KW-0732">Signal</keyword>
<dbReference type="AlphaFoldDB" id="A0A3M7DUD4"/>
<reference evidence="3 4" key="1">
    <citation type="journal article" date="2018" name="BMC Genomics">
        <title>Genomic evidence for intraspecific hybridization in a clonal and extremely halotolerant yeast.</title>
        <authorList>
            <person name="Gostincar C."/>
            <person name="Stajich J.E."/>
            <person name="Zupancic J."/>
            <person name="Zalar P."/>
            <person name="Gunde-Cimerman N."/>
        </authorList>
    </citation>
    <scope>NUCLEOTIDE SEQUENCE [LARGE SCALE GENOMIC DNA]</scope>
    <source>
        <strain evidence="3 4">EXF-2682</strain>
    </source>
</reference>
<dbReference type="EMBL" id="QWIP01000256">
    <property type="protein sequence ID" value="RMY67862.1"/>
    <property type="molecule type" value="Genomic_DNA"/>
</dbReference>
<dbReference type="Proteomes" id="UP000269276">
    <property type="component" value="Unassembled WGS sequence"/>
</dbReference>
<name>A0A3M7DUD4_HORWE</name>
<accession>A0A3M7DUD4</accession>
<evidence type="ECO:0000256" key="2">
    <source>
        <dbReference type="SAM" id="SignalP"/>
    </source>
</evidence>
<evidence type="ECO:0000313" key="4">
    <source>
        <dbReference type="Proteomes" id="UP000269276"/>
    </source>
</evidence>
<feature type="region of interest" description="Disordered" evidence="1">
    <location>
        <begin position="32"/>
        <end position="51"/>
    </location>
</feature>
<sequence length="128" mass="13251">MQLITGLLLGASALVAASPLVERQSFSTDPNAPCGMQAFGTGPPSGSDSSFESNPAYSAFAFAAPAPKGYKAAFRNQDGSTQQDGYMGLSIKCSLWGSSVSAATATNEGQYREQFHVVIAGSDGFNKQ</sequence>
<comment type="caution">
    <text evidence="3">The sequence shown here is derived from an EMBL/GenBank/DDBJ whole genome shotgun (WGS) entry which is preliminary data.</text>
</comment>
<evidence type="ECO:0000313" key="3">
    <source>
        <dbReference type="EMBL" id="RMY67862.1"/>
    </source>
</evidence>
<dbReference type="PANTHER" id="PTHR36578">
    <property type="entry name" value="CHROMOSOME 15, WHOLE GENOME SHOTGUN SEQUENCE"/>
    <property type="match status" value="1"/>
</dbReference>
<gene>
    <name evidence="3" type="ORF">D0863_07495</name>
</gene>
<feature type="chain" id="PRO_5018062803" evidence="2">
    <location>
        <begin position="18"/>
        <end position="128"/>
    </location>
</feature>